<evidence type="ECO:0000313" key="3">
    <source>
        <dbReference type="Proteomes" id="UP000273675"/>
    </source>
</evidence>
<proteinExistence type="predicted"/>
<evidence type="ECO:0000256" key="1">
    <source>
        <dbReference type="SAM" id="MobiDB-lite"/>
    </source>
</evidence>
<dbReference type="Proteomes" id="UP000273675">
    <property type="component" value="Unassembled WGS sequence"/>
</dbReference>
<dbReference type="PANTHER" id="PTHR33361:SF16">
    <property type="entry name" value="DUF885 DOMAIN-CONTAINING PROTEIN"/>
    <property type="match status" value="1"/>
</dbReference>
<dbReference type="OrthoDB" id="9763405at2"/>
<dbReference type="EMBL" id="RBIM01000003">
    <property type="protein sequence ID" value="RKR00139.1"/>
    <property type="molecule type" value="Genomic_DNA"/>
</dbReference>
<organism evidence="2 3">
    <name type="scientific">Maricaulis maris</name>
    <dbReference type="NCBI Taxonomy" id="74318"/>
    <lineage>
        <taxon>Bacteria</taxon>
        <taxon>Pseudomonadati</taxon>
        <taxon>Pseudomonadota</taxon>
        <taxon>Alphaproteobacteria</taxon>
        <taxon>Maricaulales</taxon>
        <taxon>Maricaulaceae</taxon>
        <taxon>Maricaulis</taxon>
    </lineage>
</organism>
<name>A0A495DCW7_9PROT</name>
<dbReference type="PROSITE" id="PS51257">
    <property type="entry name" value="PROKAR_LIPOPROTEIN"/>
    <property type="match status" value="1"/>
</dbReference>
<feature type="region of interest" description="Disordered" evidence="1">
    <location>
        <begin position="22"/>
        <end position="47"/>
    </location>
</feature>
<accession>A0A495DCW7</accession>
<reference evidence="2 3" key="1">
    <citation type="submission" date="2018-10" db="EMBL/GenBank/DDBJ databases">
        <title>Genomic Encyclopedia of Type Strains, Phase IV (KMG-IV): sequencing the most valuable type-strain genomes for metagenomic binning, comparative biology and taxonomic classification.</title>
        <authorList>
            <person name="Goeker M."/>
        </authorList>
    </citation>
    <scope>NUCLEOTIDE SEQUENCE [LARGE SCALE GENOMIC DNA]</scope>
    <source>
        <strain evidence="2 3">DSM 4734</strain>
    </source>
</reference>
<gene>
    <name evidence="2" type="ORF">C7435_1339</name>
</gene>
<dbReference type="RefSeq" id="WP_121210521.1">
    <property type="nucleotide sequence ID" value="NZ_RBIM01000003.1"/>
</dbReference>
<dbReference type="Pfam" id="PF05960">
    <property type="entry name" value="DUF885"/>
    <property type="match status" value="1"/>
</dbReference>
<sequence length="632" mass="71033">MTKLSTWLASASMAALIAACSPQEPGSDTVAGETAAPATTSATTTAATEQTESERLYAWYAELFEADLARSPQQQTGLGRIDDLDAYGRWDDVSDAAADAAQQRRIERLAHMRETFDFDALDRDARVSWRVFEYLQETGIRQYEFRDQTYVFTQMFGPHTGMPSTLIGQHRVDTADHAEAYISRLNGIGPVFDLLIARADGRAEAGVMPPRFAFDYLTGNTRAVITGAPFDDSDAVSPLLADFTAKVNALEIDDEARADLIARGTAALTDVVGPAYERLIAMFERHEQMTDDRDGAWKLPRGEAYYESQLAAFTTLPDLSPQEVHDTGLAEIERIHGEMRGIMDEVGFEGSLQDFFEFMRTDEQFYYPSTDEGRARYIAEVSDVFDRVRDVIPDYFDTLPQGEMVVREVEPYRAAGSPTAFYNTGALDGSRPGIYYANTLNMRNLPIYQMETLAYHEGIPGHHFQLTLAQEQEGTPMFQRFLYLSAFGEGWALYAESLGKDMGMFTDPYQDFGRLAYELWRAGRLVVDTGIHALQWSRQDAIDYLTENTSFTEEEITREVERYIVWPGQATSYKTGQMRIRQLRDFAQAELGDAFDYGEFHDVVLTNGSLPLAVLTELVNDYVDDNRAETAE</sequence>
<protein>
    <submittedName>
        <fullName evidence="2">Uncharacterized protein (DUF885 family)</fullName>
    </submittedName>
</protein>
<comment type="caution">
    <text evidence="2">The sequence shown here is derived from an EMBL/GenBank/DDBJ whole genome shotgun (WGS) entry which is preliminary data.</text>
</comment>
<feature type="compositionally biased region" description="Low complexity" evidence="1">
    <location>
        <begin position="31"/>
        <end position="47"/>
    </location>
</feature>
<dbReference type="AlphaFoldDB" id="A0A495DCW7"/>
<dbReference type="PANTHER" id="PTHR33361">
    <property type="entry name" value="GLR0591 PROTEIN"/>
    <property type="match status" value="1"/>
</dbReference>
<evidence type="ECO:0000313" key="2">
    <source>
        <dbReference type="EMBL" id="RKR00139.1"/>
    </source>
</evidence>
<dbReference type="InterPro" id="IPR010281">
    <property type="entry name" value="DUF885"/>
</dbReference>